<gene>
    <name evidence="2" type="ORF">FAZ69_04510</name>
</gene>
<keyword evidence="3" id="KW-1185">Reference proteome</keyword>
<protein>
    <submittedName>
        <fullName evidence="2">KTSC domain-containing protein</fullName>
    </submittedName>
</protein>
<evidence type="ECO:0000259" key="1">
    <source>
        <dbReference type="Pfam" id="PF13619"/>
    </source>
</evidence>
<dbReference type="EMBL" id="SWJE01000002">
    <property type="protein sequence ID" value="TKC91709.1"/>
    <property type="molecule type" value="Genomic_DNA"/>
</dbReference>
<feature type="domain" description="KTSC" evidence="1">
    <location>
        <begin position="10"/>
        <end position="62"/>
    </location>
</feature>
<accession>A0A4U1IDJ9</accession>
<proteinExistence type="predicted"/>
<dbReference type="Proteomes" id="UP000305539">
    <property type="component" value="Unassembled WGS sequence"/>
</dbReference>
<organism evidence="2 3">
    <name type="scientific">Trinickia terrae</name>
    <dbReference type="NCBI Taxonomy" id="2571161"/>
    <lineage>
        <taxon>Bacteria</taxon>
        <taxon>Pseudomonadati</taxon>
        <taxon>Pseudomonadota</taxon>
        <taxon>Betaproteobacteria</taxon>
        <taxon>Burkholderiales</taxon>
        <taxon>Burkholderiaceae</taxon>
        <taxon>Trinickia</taxon>
    </lineage>
</organism>
<reference evidence="2 3" key="1">
    <citation type="submission" date="2019-04" db="EMBL/GenBank/DDBJ databases">
        <title>Trinickia sp. 7GSK02, isolated from subtropical forest soil.</title>
        <authorList>
            <person name="Gao Z.-H."/>
            <person name="Qiu L.-H."/>
        </authorList>
    </citation>
    <scope>NUCLEOTIDE SEQUENCE [LARGE SCALE GENOMIC DNA]</scope>
    <source>
        <strain evidence="2 3">7GSK02</strain>
    </source>
</reference>
<evidence type="ECO:0000313" key="2">
    <source>
        <dbReference type="EMBL" id="TKC91709.1"/>
    </source>
</evidence>
<comment type="caution">
    <text evidence="2">The sequence shown here is derived from an EMBL/GenBank/DDBJ whole genome shotgun (WGS) entry which is preliminary data.</text>
</comment>
<dbReference type="InterPro" id="IPR025309">
    <property type="entry name" value="KTSC_dom"/>
</dbReference>
<evidence type="ECO:0000313" key="3">
    <source>
        <dbReference type="Proteomes" id="UP000305539"/>
    </source>
</evidence>
<name>A0A4U1IDJ9_9BURK</name>
<sequence>MNDWIPVAGSTRIVAEKYDAESETIYVRFPDGVEWWYSGCPPHVWEAFTAPGQSRGQYIHQVLDYKPNGRYAG</sequence>
<dbReference type="AlphaFoldDB" id="A0A4U1IDJ9"/>
<dbReference type="OrthoDB" id="5119576at2"/>
<dbReference type="Pfam" id="PF13619">
    <property type="entry name" value="KTSC"/>
    <property type="match status" value="1"/>
</dbReference>
<dbReference type="RefSeq" id="WP_096507154.1">
    <property type="nucleotide sequence ID" value="NZ_SWJE01000002.1"/>
</dbReference>